<name>A0ABU3G310_9GAMM</name>
<proteinExistence type="predicted"/>
<gene>
    <name evidence="1" type="ORF">Q4Q50_15240</name>
</gene>
<accession>A0ABU3G310</accession>
<dbReference type="EMBL" id="JAUOES010000018">
    <property type="protein sequence ID" value="MDT3281638.1"/>
    <property type="molecule type" value="Genomic_DNA"/>
</dbReference>
<organism evidence="1 2">
    <name type="scientific">Shewanella scandinavica</name>
    <dbReference type="NCBI Taxonomy" id="3063538"/>
    <lineage>
        <taxon>Bacteria</taxon>
        <taxon>Pseudomonadati</taxon>
        <taxon>Pseudomonadota</taxon>
        <taxon>Gammaproteobacteria</taxon>
        <taxon>Alteromonadales</taxon>
        <taxon>Shewanellaceae</taxon>
        <taxon>Shewanella</taxon>
    </lineage>
</organism>
<dbReference type="Proteomes" id="UP001249505">
    <property type="component" value="Unassembled WGS sequence"/>
</dbReference>
<sequence>MGNKQELLEYLAFTNTLLDSMDTSISREPESNVWKYSSYKNYAIKYNKLANLIIPLVKSAEMLDLYNIGKIPSEFDTVASQQKTLFYSVHANLSILKAMLESQVGYKEDKVLQIRDFLQASLRRATFNKPEREVQVQDTIEQLLIGKGLEKGVDYDREVGRVKVSIKEVVPDFILQKLSLAIEVKLSKTTTKSRTIVDEINADILAYSKGYRSTLFVIYDLGSIRDESEFKNDLEIHDGVSIVIVKH</sequence>
<reference evidence="1 2" key="1">
    <citation type="submission" date="2023-07" db="EMBL/GenBank/DDBJ databases">
        <title>Novel Shewanella species isolated from Baltic Sea sediments.</title>
        <authorList>
            <person name="Martin-Rodriguez A.J."/>
        </authorList>
    </citation>
    <scope>NUCLEOTIDE SEQUENCE [LARGE SCALE GENOMIC DNA]</scope>
    <source>
        <strain evidence="1 2">SP2S1-2</strain>
    </source>
</reference>
<evidence type="ECO:0000313" key="2">
    <source>
        <dbReference type="Proteomes" id="UP001249505"/>
    </source>
</evidence>
<comment type="caution">
    <text evidence="1">The sequence shown here is derived from an EMBL/GenBank/DDBJ whole genome shotgun (WGS) entry which is preliminary data.</text>
</comment>
<dbReference type="Pfam" id="PF18742">
    <property type="entry name" value="DpnII-MboI"/>
    <property type="match status" value="1"/>
</dbReference>
<protein>
    <submittedName>
        <fullName evidence="1">Uncharacterized protein</fullName>
    </submittedName>
</protein>
<dbReference type="RefSeq" id="WP_311900028.1">
    <property type="nucleotide sequence ID" value="NZ_JAUOES010000018.1"/>
</dbReference>
<keyword evidence="2" id="KW-1185">Reference proteome</keyword>
<evidence type="ECO:0000313" key="1">
    <source>
        <dbReference type="EMBL" id="MDT3281638.1"/>
    </source>
</evidence>